<geneLocation type="plasmid" evidence="2">
    <name>pnve414</name>
</geneLocation>
<dbReference type="KEGG" id="nvr:FEJ81_22070"/>
<dbReference type="EMBL" id="CP040332">
    <property type="protein sequence ID" value="QCS44963.1"/>
    <property type="molecule type" value="Genomic_DNA"/>
</dbReference>
<accession>A0A4P8WR12</accession>
<proteinExistence type="predicted"/>
<dbReference type="RefSeq" id="WP_138247352.1">
    <property type="nucleotide sequence ID" value="NZ_CP040332.1"/>
</dbReference>
<evidence type="ECO:0000313" key="2">
    <source>
        <dbReference type="Proteomes" id="UP000302218"/>
    </source>
</evidence>
<dbReference type="GeneID" id="40268020"/>
<dbReference type="AlphaFoldDB" id="A0A4P8WR12"/>
<evidence type="ECO:0000313" key="1">
    <source>
        <dbReference type="EMBL" id="QCS44963.1"/>
    </source>
</evidence>
<organism evidence="1 2">
    <name type="scientific">Natrinema versiforme</name>
    <dbReference type="NCBI Taxonomy" id="88724"/>
    <lineage>
        <taxon>Archaea</taxon>
        <taxon>Methanobacteriati</taxon>
        <taxon>Methanobacteriota</taxon>
        <taxon>Stenosarchaea group</taxon>
        <taxon>Halobacteria</taxon>
        <taxon>Halobacteriales</taxon>
        <taxon>Natrialbaceae</taxon>
        <taxon>Natrinema</taxon>
    </lineage>
</organism>
<keyword evidence="1" id="KW-0614">Plasmid</keyword>
<dbReference type="Proteomes" id="UP000302218">
    <property type="component" value="Plasmid pNVE414"/>
</dbReference>
<gene>
    <name evidence="1" type="ORF">FEJ81_22070</name>
</gene>
<reference evidence="2" key="1">
    <citation type="submission" date="2019-05" db="EMBL/GenBank/DDBJ databases">
        <title>Genome sequence and methylation pattern of the halophilic Archaeon Natrinema versiforme BOL5-4.</title>
        <authorList>
            <person name="DasSarma P."/>
            <person name="Anton B.P."/>
            <person name="DasSarma S.L."/>
            <person name="Martinez F.L."/>
            <person name="Guzman D."/>
            <person name="Roberts R.J."/>
            <person name="DasSarma S."/>
        </authorList>
    </citation>
    <scope>NUCLEOTIDE SEQUENCE [LARGE SCALE GENOMIC DNA]</scope>
    <source>
        <strain evidence="2">BOL5-4</strain>
        <plasmid evidence="2">pnve414</plasmid>
    </source>
</reference>
<sequence length="60" mass="7241">MVESDPTHDDECFDCPHIYPDRNTCTYREHEILISVFMRQFSDVCPVYETYPIDNCPWHE</sequence>
<protein>
    <submittedName>
        <fullName evidence="1">Uncharacterized protein</fullName>
    </submittedName>
</protein>
<name>A0A4P8WR12_9EURY</name>